<protein>
    <submittedName>
        <fullName evidence="2">Uncharacterized protein</fullName>
    </submittedName>
</protein>
<organism evidence="2 3">
    <name type="scientific">Streptomyces phaeoluteigriseus</name>
    <dbReference type="NCBI Taxonomy" id="114686"/>
    <lineage>
        <taxon>Bacteria</taxon>
        <taxon>Bacillati</taxon>
        <taxon>Actinomycetota</taxon>
        <taxon>Actinomycetes</taxon>
        <taxon>Kitasatosporales</taxon>
        <taxon>Streptomycetaceae</taxon>
        <taxon>Streptomyces</taxon>
        <taxon>Streptomyces aurantiacus group</taxon>
    </lineage>
</organism>
<accession>A0ABY4ZHX1</accession>
<reference evidence="2" key="1">
    <citation type="submission" date="2022-06" db="EMBL/GenBank/DDBJ databases">
        <title>Complete genome sequence of soil microorganisms Streptomyces sp. Qhu-M197 isolated from Alpine meadows habitats on the Tibetan Plateau.</title>
        <authorList>
            <person name="Zhang B."/>
            <person name="Xiang X."/>
            <person name="Fan J."/>
        </authorList>
    </citation>
    <scope>NUCLEOTIDE SEQUENCE</scope>
    <source>
        <strain evidence="2">Qhu-M197</strain>
    </source>
</reference>
<evidence type="ECO:0000313" key="3">
    <source>
        <dbReference type="Proteomes" id="UP001056374"/>
    </source>
</evidence>
<name>A0ABY4ZHX1_9ACTN</name>
<keyword evidence="3" id="KW-1185">Reference proteome</keyword>
<dbReference type="RefSeq" id="WP_252554119.1">
    <property type="nucleotide sequence ID" value="NZ_CP099468.1"/>
</dbReference>
<dbReference type="EMBL" id="CP099468">
    <property type="protein sequence ID" value="USQ87963.1"/>
    <property type="molecule type" value="Genomic_DNA"/>
</dbReference>
<proteinExistence type="predicted"/>
<feature type="chain" id="PRO_5047351040" evidence="1">
    <location>
        <begin position="21"/>
        <end position="72"/>
    </location>
</feature>
<evidence type="ECO:0000256" key="1">
    <source>
        <dbReference type="SAM" id="SignalP"/>
    </source>
</evidence>
<keyword evidence="1" id="KW-0732">Signal</keyword>
<gene>
    <name evidence="2" type="ORF">NFX46_32050</name>
</gene>
<feature type="signal peptide" evidence="1">
    <location>
        <begin position="1"/>
        <end position="20"/>
    </location>
</feature>
<evidence type="ECO:0000313" key="2">
    <source>
        <dbReference type="EMBL" id="USQ87963.1"/>
    </source>
</evidence>
<dbReference type="Proteomes" id="UP001056374">
    <property type="component" value="Chromosome"/>
</dbReference>
<sequence length="72" mass="7334">MRIRSALAVAVMGVALTAAGATGAAASDDHHRGSDGKDDHVCSPYFGGIETVTSRLVWGGADCRSHAVGHDN</sequence>